<accession>A0A385IUP5</accession>
<dbReference type="SUPFAM" id="SSF47565">
    <property type="entry name" value="Insect pheromone/odorant-binding proteins"/>
    <property type="match status" value="1"/>
</dbReference>
<dbReference type="PANTHER" id="PTHR11857:SF42">
    <property type="entry name" value="GENERAL ODORANT-BINDING PROTEIN 19D-RELATED"/>
    <property type="match status" value="1"/>
</dbReference>
<reference evidence="3" key="1">
    <citation type="journal article" date="2018" name="Comp. Biochem. Physiol. Part D Genomics Proteomics">
        <title>Identification of candidate olfactory genes in cicada Subpsaltria yangi by antennal transcriptome analysis.</title>
        <authorList>
            <person name="Qi M."/>
            <person name="Wei S."/>
            <person name="Wei C."/>
        </authorList>
    </citation>
    <scope>NUCLEOTIDE SEQUENCE</scope>
</reference>
<dbReference type="AlphaFoldDB" id="A0A385IUP5"/>
<organism evidence="3">
    <name type="scientific">Subpsaltria yangi</name>
    <dbReference type="NCBI Taxonomy" id="1195109"/>
    <lineage>
        <taxon>Eukaryota</taxon>
        <taxon>Metazoa</taxon>
        <taxon>Ecdysozoa</taxon>
        <taxon>Arthropoda</taxon>
        <taxon>Hexapoda</taxon>
        <taxon>Insecta</taxon>
        <taxon>Pterygota</taxon>
        <taxon>Neoptera</taxon>
        <taxon>Paraneoptera</taxon>
        <taxon>Hemiptera</taxon>
        <taxon>Auchenorrhyncha</taxon>
        <taxon>Cicadoidea</taxon>
        <taxon>Cicadidae</taxon>
        <taxon>Tibicininae</taxon>
        <taxon>Tibicinini</taxon>
        <taxon>Subpsaltria</taxon>
    </lineage>
</organism>
<evidence type="ECO:0000313" key="3">
    <source>
        <dbReference type="EMBL" id="AXY87868.1"/>
    </source>
</evidence>
<proteinExistence type="evidence at transcript level"/>
<dbReference type="GO" id="GO:0007608">
    <property type="term" value="P:sensory perception of smell"/>
    <property type="evidence" value="ECO:0007669"/>
    <property type="project" value="TreeGrafter"/>
</dbReference>
<dbReference type="Pfam" id="PF01395">
    <property type="entry name" value="PBP_GOBP"/>
    <property type="match status" value="1"/>
</dbReference>
<dbReference type="Gene3D" id="1.10.238.20">
    <property type="entry name" value="Pheromone/general odorant binding protein domain"/>
    <property type="match status" value="1"/>
</dbReference>
<dbReference type="GO" id="GO:0005549">
    <property type="term" value="F:odorant binding"/>
    <property type="evidence" value="ECO:0007669"/>
    <property type="project" value="InterPro"/>
</dbReference>
<dbReference type="PANTHER" id="PTHR11857">
    <property type="entry name" value="ODORANT BINDING PROTEIN-RELATED"/>
    <property type="match status" value="1"/>
</dbReference>
<dbReference type="SMART" id="SM00708">
    <property type="entry name" value="PhBP"/>
    <property type="match status" value="1"/>
</dbReference>
<sequence>MKLIIFLLSVIIYTVFVYSQISTAAKASASGKSGARGIAKIFAEMVRQCKAQENVTEDELKALGNKELPTTTAGKCFIACMMEKCRLMKNGTYDKERAMRLAEKSFKNKKTLSAAKALIEKCSQQSVSEDRCEAAFEFATCVRDNMPPELKMPHAAAA</sequence>
<feature type="signal peptide" evidence="2">
    <location>
        <begin position="1"/>
        <end position="19"/>
    </location>
</feature>
<dbReference type="EMBL" id="MH230209">
    <property type="protein sequence ID" value="AXY87868.1"/>
    <property type="molecule type" value="mRNA"/>
</dbReference>
<name>A0A385IUP5_9HEMI</name>
<dbReference type="InterPro" id="IPR036728">
    <property type="entry name" value="PBP_GOBP_sf"/>
</dbReference>
<dbReference type="CDD" id="cd23992">
    <property type="entry name" value="PBP_GOBP"/>
    <property type="match status" value="1"/>
</dbReference>
<feature type="chain" id="PRO_5017388951" evidence="2">
    <location>
        <begin position="20"/>
        <end position="158"/>
    </location>
</feature>
<evidence type="ECO:0000256" key="2">
    <source>
        <dbReference type="SAM" id="SignalP"/>
    </source>
</evidence>
<dbReference type="InterPro" id="IPR006170">
    <property type="entry name" value="PBP/GOBP"/>
</dbReference>
<dbReference type="GO" id="GO:0005615">
    <property type="term" value="C:extracellular space"/>
    <property type="evidence" value="ECO:0007669"/>
    <property type="project" value="TreeGrafter"/>
</dbReference>
<protein>
    <submittedName>
        <fullName evidence="3">Odorant binding protein 9</fullName>
    </submittedName>
</protein>
<keyword evidence="1 2" id="KW-0732">Signal</keyword>
<evidence type="ECO:0000256" key="1">
    <source>
        <dbReference type="ARBA" id="ARBA00022729"/>
    </source>
</evidence>